<organism evidence="1 2">
    <name type="scientific">Trichoderma guizhouense</name>
    <dbReference type="NCBI Taxonomy" id="1491466"/>
    <lineage>
        <taxon>Eukaryota</taxon>
        <taxon>Fungi</taxon>
        <taxon>Dikarya</taxon>
        <taxon>Ascomycota</taxon>
        <taxon>Pezizomycotina</taxon>
        <taxon>Sordariomycetes</taxon>
        <taxon>Hypocreomycetidae</taxon>
        <taxon>Hypocreales</taxon>
        <taxon>Hypocreaceae</taxon>
        <taxon>Trichoderma</taxon>
    </lineage>
</organism>
<accession>A0A1T3CNP8</accession>
<evidence type="ECO:0000313" key="2">
    <source>
        <dbReference type="Proteomes" id="UP000191004"/>
    </source>
</evidence>
<keyword evidence="2" id="KW-1185">Reference proteome</keyword>
<name>A0A1T3CNP8_9HYPO</name>
<evidence type="ECO:0000313" key="1">
    <source>
        <dbReference type="EMBL" id="OPB42719.1"/>
    </source>
</evidence>
<proteinExistence type="predicted"/>
<gene>
    <name evidence="1" type="ORF">A0O28_0038400</name>
</gene>
<dbReference type="Proteomes" id="UP000191004">
    <property type="component" value="Unassembled WGS sequence"/>
</dbReference>
<sequence length="113" mass="13043">MELENPLENLYSLKTHVFIGLFEITCVNERDYIITFLRPPLAKAPGPREVLMPNDPINDVFDGWPCFLYYRAHTLMDRKVGAELFEERVEVVALKSLKHDLKAKKRSVQKPGA</sequence>
<dbReference type="AlphaFoldDB" id="A0A1T3CNP8"/>
<reference evidence="1 2" key="1">
    <citation type="submission" date="2016-04" db="EMBL/GenBank/DDBJ databases">
        <title>Multiple horizontal gene transfer events from other fungi enriched the ability of the initially mycotrophic fungus Trichoderma (Ascomycota) to feed on dead plant biomass.</title>
        <authorList>
            <person name="Atanasova L."/>
            <person name="Chenthamara K."/>
            <person name="Zhang J."/>
            <person name="Grujic M."/>
            <person name="Henrissat B."/>
            <person name="Kuo A."/>
            <person name="Aertz A."/>
            <person name="Salamov A."/>
            <person name="Lipzen A."/>
            <person name="Labutti K."/>
            <person name="Barry K."/>
            <person name="Miao Y."/>
            <person name="Rahimi M.J."/>
            <person name="Shen Q."/>
            <person name="Grigoriev I.V."/>
            <person name="Kubicek C.P."/>
            <person name="Druzhinina I.S."/>
        </authorList>
    </citation>
    <scope>NUCLEOTIDE SEQUENCE [LARGE SCALE GENOMIC DNA]</scope>
    <source>
        <strain evidence="1 2">NJAU 4742</strain>
    </source>
</reference>
<dbReference type="EMBL" id="LVVK01000013">
    <property type="protein sequence ID" value="OPB42719.1"/>
    <property type="molecule type" value="Genomic_DNA"/>
</dbReference>
<comment type="caution">
    <text evidence="1">The sequence shown here is derived from an EMBL/GenBank/DDBJ whole genome shotgun (WGS) entry which is preliminary data.</text>
</comment>
<protein>
    <submittedName>
        <fullName evidence="1">Uncharacterized protein</fullName>
    </submittedName>
</protein>